<sequence length="246" mass="27546">MSGYREAFASALGLLITWSAALTGGTAHLNNEGRILGSLLTTSVQEIHVEAPSAEENVDFEAANRLYAAMSNHVDEAIQIEEPETLTLKKLQQKAAVIAEQTPLDLETSEILLDYAGQFGLKPSLILAIIELESNFNPTEVGTHQDRGLMQIIPSTERWLARDMGQEIGLEYNPKRIFDPEYNIGLAATYLAFLKDAYGENYHRILSEYNRGPYNLARYYQRNGTYATSYSKKILKLEAKYVAFND</sequence>
<name>A0A1G5RQ15_9FIRM</name>
<dbReference type="AlphaFoldDB" id="A0A1G5RQ15"/>
<evidence type="ECO:0000313" key="3">
    <source>
        <dbReference type="Proteomes" id="UP000199208"/>
    </source>
</evidence>
<dbReference type="OrthoDB" id="9815002at2"/>
<dbReference type="Proteomes" id="UP000199208">
    <property type="component" value="Unassembled WGS sequence"/>
</dbReference>
<evidence type="ECO:0000313" key="2">
    <source>
        <dbReference type="EMBL" id="SCZ76215.1"/>
    </source>
</evidence>
<dbReference type="Pfam" id="PF01464">
    <property type="entry name" value="SLT"/>
    <property type="match status" value="1"/>
</dbReference>
<dbReference type="PANTHER" id="PTHR37423">
    <property type="entry name" value="SOLUBLE LYTIC MUREIN TRANSGLYCOSYLASE-RELATED"/>
    <property type="match status" value="1"/>
</dbReference>
<organism evidence="2 3">
    <name type="scientific">Acidaminobacter hydrogenoformans DSM 2784</name>
    <dbReference type="NCBI Taxonomy" id="1120920"/>
    <lineage>
        <taxon>Bacteria</taxon>
        <taxon>Bacillati</taxon>
        <taxon>Bacillota</taxon>
        <taxon>Clostridia</taxon>
        <taxon>Peptostreptococcales</taxon>
        <taxon>Acidaminobacteraceae</taxon>
        <taxon>Acidaminobacter</taxon>
    </lineage>
</organism>
<feature type="domain" description="Transglycosylase SLT" evidence="1">
    <location>
        <begin position="115"/>
        <end position="228"/>
    </location>
</feature>
<dbReference type="STRING" id="1120920.SAMN03080599_00126"/>
<dbReference type="EMBL" id="FMWL01000001">
    <property type="protein sequence ID" value="SCZ76215.1"/>
    <property type="molecule type" value="Genomic_DNA"/>
</dbReference>
<dbReference type="InterPro" id="IPR023346">
    <property type="entry name" value="Lysozyme-like_dom_sf"/>
</dbReference>
<dbReference type="RefSeq" id="WP_092588952.1">
    <property type="nucleotide sequence ID" value="NZ_FMWL01000001.1"/>
</dbReference>
<keyword evidence="3" id="KW-1185">Reference proteome</keyword>
<proteinExistence type="predicted"/>
<accession>A0A1G5RQ15</accession>
<evidence type="ECO:0000259" key="1">
    <source>
        <dbReference type="Pfam" id="PF01464"/>
    </source>
</evidence>
<dbReference type="Gene3D" id="1.10.530.10">
    <property type="match status" value="1"/>
</dbReference>
<protein>
    <submittedName>
        <fullName evidence="2">Transglycosylase SLT domain-containing protein</fullName>
    </submittedName>
</protein>
<reference evidence="2 3" key="1">
    <citation type="submission" date="2016-10" db="EMBL/GenBank/DDBJ databases">
        <authorList>
            <person name="de Groot N.N."/>
        </authorList>
    </citation>
    <scope>NUCLEOTIDE SEQUENCE [LARGE SCALE GENOMIC DNA]</scope>
    <source>
        <strain evidence="2 3">DSM 2784</strain>
    </source>
</reference>
<dbReference type="SUPFAM" id="SSF53955">
    <property type="entry name" value="Lysozyme-like"/>
    <property type="match status" value="1"/>
</dbReference>
<dbReference type="PANTHER" id="PTHR37423:SF2">
    <property type="entry name" value="MEMBRANE-BOUND LYTIC MUREIN TRANSGLYCOSYLASE C"/>
    <property type="match status" value="1"/>
</dbReference>
<gene>
    <name evidence="2" type="ORF">SAMN03080599_00126</name>
</gene>
<dbReference type="InterPro" id="IPR008258">
    <property type="entry name" value="Transglycosylase_SLT_dom_1"/>
</dbReference>